<dbReference type="PANTHER" id="PTHR43827:SF3">
    <property type="entry name" value="NADP-DEPENDENT OXIDOREDUCTASE DOMAIN-CONTAINING PROTEIN"/>
    <property type="match status" value="1"/>
</dbReference>
<dbReference type="SUPFAM" id="SSF51430">
    <property type="entry name" value="NAD(P)-linked oxidoreductase"/>
    <property type="match status" value="1"/>
</dbReference>
<dbReference type="AlphaFoldDB" id="A0AAD4YDP4"/>
<comment type="caution">
    <text evidence="5">The sequence shown here is derived from an EMBL/GenBank/DDBJ whole genome shotgun (WGS) entry which is preliminary data.</text>
</comment>
<dbReference type="Pfam" id="PF00248">
    <property type="entry name" value="Aldo_ket_red"/>
    <property type="match status" value="1"/>
</dbReference>
<protein>
    <recommendedName>
        <fullName evidence="4">NADP-dependent oxidoreductase domain-containing protein</fullName>
    </recommendedName>
</protein>
<dbReference type="EMBL" id="JAKZEL010000005">
    <property type="protein sequence ID" value="KAI4543477.1"/>
    <property type="molecule type" value="Genomic_DNA"/>
</dbReference>
<organism evidence="5 6">
    <name type="scientific">Ovis ammon polii</name>
    <dbReference type="NCBI Taxonomy" id="230172"/>
    <lineage>
        <taxon>Eukaryota</taxon>
        <taxon>Metazoa</taxon>
        <taxon>Chordata</taxon>
        <taxon>Craniata</taxon>
        <taxon>Vertebrata</taxon>
        <taxon>Euteleostomi</taxon>
        <taxon>Mammalia</taxon>
        <taxon>Eutheria</taxon>
        <taxon>Laurasiatheria</taxon>
        <taxon>Artiodactyla</taxon>
        <taxon>Ruminantia</taxon>
        <taxon>Pecora</taxon>
        <taxon>Bovidae</taxon>
        <taxon>Caprinae</taxon>
        <taxon>Ovis</taxon>
    </lineage>
</organism>
<name>A0AAD4YDP4_OVIAM</name>
<dbReference type="InterPro" id="IPR036812">
    <property type="entry name" value="NAD(P)_OxRdtase_dom_sf"/>
</dbReference>
<accession>A0AAD4YDP4</accession>
<dbReference type="Gene3D" id="3.20.20.100">
    <property type="entry name" value="NADP-dependent oxidoreductase domain"/>
    <property type="match status" value="1"/>
</dbReference>
<dbReference type="PANTHER" id="PTHR43827">
    <property type="entry name" value="2,5-DIKETO-D-GLUCONIC ACID REDUCTASE"/>
    <property type="match status" value="1"/>
</dbReference>
<evidence type="ECO:0000256" key="3">
    <source>
        <dbReference type="ARBA" id="ARBA00023002"/>
    </source>
</evidence>
<proteinExistence type="inferred from homology"/>
<dbReference type="Proteomes" id="UP001214576">
    <property type="component" value="Unassembled WGS sequence"/>
</dbReference>
<sequence>MATFVELSTKAKVPLLGLGTWKFGFGEVRDAVKGATDIGYRHLDCAYAYENEHEVLIHFQIQRHVIVIPKSVMLAHITENFQNTTYEDSFSGEFLHPVAYNRLSSAFHETFFYLQPKQCKRTA</sequence>
<evidence type="ECO:0000313" key="5">
    <source>
        <dbReference type="EMBL" id="KAI4543477.1"/>
    </source>
</evidence>
<keyword evidence="3" id="KW-0560">Oxidoreductase</keyword>
<evidence type="ECO:0000256" key="1">
    <source>
        <dbReference type="ARBA" id="ARBA00007905"/>
    </source>
</evidence>
<evidence type="ECO:0000256" key="2">
    <source>
        <dbReference type="ARBA" id="ARBA00022857"/>
    </source>
</evidence>
<gene>
    <name evidence="5" type="ORF">MG293_006271</name>
</gene>
<evidence type="ECO:0000313" key="6">
    <source>
        <dbReference type="Proteomes" id="UP001214576"/>
    </source>
</evidence>
<reference evidence="5" key="1">
    <citation type="submission" date="2022-03" db="EMBL/GenBank/DDBJ databases">
        <title>Genomic analyses of argali, domestic sheep and their hybrids provide insights into chromosomal evolution, heterosis and genetic basis of agronomic traits.</title>
        <authorList>
            <person name="Li M."/>
        </authorList>
    </citation>
    <scope>NUCLEOTIDE SEQUENCE</scope>
    <source>
        <strain evidence="5">CAU-MHL-2022a</strain>
        <tissue evidence="5">Skin</tissue>
    </source>
</reference>
<dbReference type="InterPro" id="IPR023210">
    <property type="entry name" value="NADP_OxRdtase_dom"/>
</dbReference>
<dbReference type="GO" id="GO:0016616">
    <property type="term" value="F:oxidoreductase activity, acting on the CH-OH group of donors, NAD or NADP as acceptor"/>
    <property type="evidence" value="ECO:0007669"/>
    <property type="project" value="UniProtKB-ARBA"/>
</dbReference>
<keyword evidence="6" id="KW-1185">Reference proteome</keyword>
<comment type="similarity">
    <text evidence="1">Belongs to the aldo/keto reductase family.</text>
</comment>
<dbReference type="InterPro" id="IPR020471">
    <property type="entry name" value="AKR"/>
</dbReference>
<keyword evidence="2" id="KW-0521">NADP</keyword>
<evidence type="ECO:0000259" key="4">
    <source>
        <dbReference type="Pfam" id="PF00248"/>
    </source>
</evidence>
<feature type="domain" description="NADP-dependent oxidoreductase" evidence="4">
    <location>
        <begin position="16"/>
        <end position="55"/>
    </location>
</feature>